<dbReference type="InParanoid" id="A0A1Z5S8S9"/>
<dbReference type="InterPro" id="IPR026669">
    <property type="entry name" value="Arsenite_MeTrfase-like"/>
</dbReference>
<feature type="domain" description="Amine oxidase" evidence="1">
    <location>
        <begin position="10"/>
        <end position="290"/>
    </location>
</feature>
<dbReference type="FunCoup" id="A0A1Z5S8S9">
    <property type="interactions" value="8"/>
</dbReference>
<keyword evidence="3" id="KW-1185">Reference proteome</keyword>
<dbReference type="Gene3D" id="3.30.70.1990">
    <property type="match status" value="1"/>
</dbReference>
<dbReference type="CDD" id="cd02440">
    <property type="entry name" value="AdoMet_MTases"/>
    <property type="match status" value="1"/>
</dbReference>
<reference evidence="2 3" key="1">
    <citation type="journal article" date="2009" name="Nature">
        <title>The Sorghum bicolor genome and the diversification of grasses.</title>
        <authorList>
            <person name="Paterson A.H."/>
            <person name="Bowers J.E."/>
            <person name="Bruggmann R."/>
            <person name="Dubchak I."/>
            <person name="Grimwood J."/>
            <person name="Gundlach H."/>
            <person name="Haberer G."/>
            <person name="Hellsten U."/>
            <person name="Mitros T."/>
            <person name="Poliakov A."/>
            <person name="Schmutz J."/>
            <person name="Spannagl M."/>
            <person name="Tang H."/>
            <person name="Wang X."/>
            <person name="Wicker T."/>
            <person name="Bharti A.K."/>
            <person name="Chapman J."/>
            <person name="Feltus F.A."/>
            <person name="Gowik U."/>
            <person name="Grigoriev I.V."/>
            <person name="Lyons E."/>
            <person name="Maher C.A."/>
            <person name="Martis M."/>
            <person name="Narechania A."/>
            <person name="Otillar R.P."/>
            <person name="Penning B.W."/>
            <person name="Salamov A.A."/>
            <person name="Wang Y."/>
            <person name="Zhang L."/>
            <person name="Carpita N.C."/>
            <person name="Freeling M."/>
            <person name="Gingle A.R."/>
            <person name="Hash C.T."/>
            <person name="Keller B."/>
            <person name="Klein P."/>
            <person name="Kresovich S."/>
            <person name="McCann M.C."/>
            <person name="Ming R."/>
            <person name="Peterson D.G."/>
            <person name="Mehboob-ur-Rahman"/>
            <person name="Ware D."/>
            <person name="Westhoff P."/>
            <person name="Mayer K.F."/>
            <person name="Messing J."/>
            <person name="Rokhsar D.S."/>
        </authorList>
    </citation>
    <scope>NUCLEOTIDE SEQUENCE [LARGE SCALE GENOMIC DNA]</scope>
    <source>
        <strain evidence="3">cv. BTx623</strain>
    </source>
</reference>
<dbReference type="eggNOG" id="ENOG502QSMW">
    <property type="taxonomic scope" value="Eukaryota"/>
</dbReference>
<dbReference type="GO" id="GO:0050660">
    <property type="term" value="F:flavin adenine dinucleotide binding"/>
    <property type="evidence" value="ECO:0007669"/>
    <property type="project" value="UniProtKB-ARBA"/>
</dbReference>
<dbReference type="Gene3D" id="1.10.405.20">
    <property type="match status" value="1"/>
</dbReference>
<protein>
    <recommendedName>
        <fullName evidence="1">Amine oxidase domain-containing protein</fullName>
    </recommendedName>
</protein>
<dbReference type="PANTHER" id="PTHR43675">
    <property type="entry name" value="ARSENITE METHYLTRANSFERASE"/>
    <property type="match status" value="1"/>
</dbReference>
<dbReference type="SUPFAM" id="SSF53335">
    <property type="entry name" value="S-adenosyl-L-methionine-dependent methyltransferases"/>
    <property type="match status" value="1"/>
</dbReference>
<accession>A0A1Z5S8S9</accession>
<organism evidence="2 3">
    <name type="scientific">Sorghum bicolor</name>
    <name type="common">Sorghum</name>
    <name type="synonym">Sorghum vulgare</name>
    <dbReference type="NCBI Taxonomy" id="4558"/>
    <lineage>
        <taxon>Eukaryota</taxon>
        <taxon>Viridiplantae</taxon>
        <taxon>Streptophyta</taxon>
        <taxon>Embryophyta</taxon>
        <taxon>Tracheophyta</taxon>
        <taxon>Spermatophyta</taxon>
        <taxon>Magnoliopsida</taxon>
        <taxon>Liliopsida</taxon>
        <taxon>Poales</taxon>
        <taxon>Poaceae</taxon>
        <taxon>PACMAD clade</taxon>
        <taxon>Panicoideae</taxon>
        <taxon>Andropogonodae</taxon>
        <taxon>Andropogoneae</taxon>
        <taxon>Sorghinae</taxon>
        <taxon>Sorghum</taxon>
    </lineage>
</organism>
<dbReference type="SUPFAM" id="SSF51905">
    <property type="entry name" value="FAD/NAD(P)-binding domain"/>
    <property type="match status" value="1"/>
</dbReference>
<dbReference type="PRINTS" id="PR00419">
    <property type="entry name" value="ADXRDTASE"/>
</dbReference>
<dbReference type="Gene3D" id="3.40.50.150">
    <property type="entry name" value="Vaccinia Virus protein VP39"/>
    <property type="match status" value="1"/>
</dbReference>
<dbReference type="AlphaFoldDB" id="A0A1Z5S8S9"/>
<reference evidence="3" key="2">
    <citation type="journal article" date="2018" name="Plant J.">
        <title>The Sorghum bicolor reference genome: improved assembly, gene annotations, a transcriptome atlas, and signatures of genome organization.</title>
        <authorList>
            <person name="McCormick R.F."/>
            <person name="Truong S.K."/>
            <person name="Sreedasyam A."/>
            <person name="Jenkins J."/>
            <person name="Shu S."/>
            <person name="Sims D."/>
            <person name="Kennedy M."/>
            <person name="Amirebrahimi M."/>
            <person name="Weers B.D."/>
            <person name="McKinley B."/>
            <person name="Mattison A."/>
            <person name="Morishige D.T."/>
            <person name="Grimwood J."/>
            <person name="Schmutz J."/>
            <person name="Mullet J.E."/>
        </authorList>
    </citation>
    <scope>NUCLEOTIDE SEQUENCE [LARGE SCALE GENOMIC DNA]</scope>
    <source>
        <strain evidence="3">cv. BTx623</strain>
    </source>
</reference>
<dbReference type="Pfam" id="PF01593">
    <property type="entry name" value="Amino_oxidase"/>
    <property type="match status" value="1"/>
</dbReference>
<evidence type="ECO:0000313" key="3">
    <source>
        <dbReference type="Proteomes" id="UP000000768"/>
    </source>
</evidence>
<dbReference type="Proteomes" id="UP000000768">
    <property type="component" value="Chromosome 1"/>
</dbReference>
<evidence type="ECO:0000259" key="1">
    <source>
        <dbReference type="Pfam" id="PF01593"/>
    </source>
</evidence>
<dbReference type="PANTHER" id="PTHR43675:SF30">
    <property type="entry name" value="CYCLOPROPANE-FATTY-ACYL-PHOSPHOLIPID SYNTHASE"/>
    <property type="match status" value="1"/>
</dbReference>
<sequence length="862" mass="97258">MRVAVVGGGVAGLAAAHELARSGGALVTLYEKEDRLGGYDARTMDIVIDDGSSTGPVHIDLSLMVFNRVTSPNMVKWFEGLGVETEISDMSFSVSTLLNNDSNARGFEWGSRNGISGLLAQKRSLLSPSFWRMIVEIFKFKNDAIKYLEDHERNPDLDHSETLGQFFSSHGYSKLFQDAYLIPMCACIWSCPSQGVLSFPAFFVLSYCRDNHLLELFGRSHWHTVKGCSESYVNKVRGELESMGCQIKMNCEVKSVSSLEGGVGYKLLEADGLEETYDQIIFGVHASEALKVLGAEAKHDELRILGAFQYNNSDVYLHQDESFMPRSSLAWSARNFLETTSRGVCVTYWLNLLQNIASAGPFLVTLNPHRVPDHVLHKWHTRHPNPSVAAAKASLELNHIQGTRGLWFCGSYQGYGFHEDGVKAGKAAAQGLLGNKCNLLVNPKVMVPSWTEAGARFLVIRFLNQYVSIGYLSSTGRFCSLFLICVEVYFRVSVATEADLGFADAYINGYFSFADHREGLLNLLLILIANRDAHKSSSNIGGKRGWWTPLILTAGVASAKYILSHVSRKNTVTQTRRNISEHYDLSNDFFALFLDPTMNYSSGIFKVEDESLEAAQLRKVRVLIDKANVEQGHHVLEIGSGWGTLAMEVVKRTNCKYTGITLSEKQLKYAQRKVKEAGLEDHITFLLCDYRQIPMGHKYDRIISCEMIEHVGHEYMDDFFSCCEQHLKEHGLFVLQFISIPEERYEEYRRSSDFIKEYIFPGGCLPSLARITSAMSNASRLCIEHVENIGYHYYTTLMCWRDNFMTHRDKVLAIGFDEKFIRTWEYYFIYCAAGFKSRTLGDYQIVFSRPGNVKLPNYMTIT</sequence>
<dbReference type="EMBL" id="CM000760">
    <property type="protein sequence ID" value="OQU92318.1"/>
    <property type="molecule type" value="Genomic_DNA"/>
</dbReference>
<evidence type="ECO:0000313" key="2">
    <source>
        <dbReference type="EMBL" id="OQU92318.1"/>
    </source>
</evidence>
<dbReference type="GO" id="GO:0016491">
    <property type="term" value="F:oxidoreductase activity"/>
    <property type="evidence" value="ECO:0007669"/>
    <property type="project" value="InterPro"/>
</dbReference>
<dbReference type="InterPro" id="IPR036188">
    <property type="entry name" value="FAD/NAD-bd_sf"/>
</dbReference>
<dbReference type="Pfam" id="PF02353">
    <property type="entry name" value="CMAS"/>
    <property type="match status" value="1"/>
</dbReference>
<dbReference type="GO" id="GO:0008168">
    <property type="term" value="F:methyltransferase activity"/>
    <property type="evidence" value="ECO:0000318"/>
    <property type="project" value="GO_Central"/>
</dbReference>
<gene>
    <name evidence="2" type="ORF">SORBI_3001G327300</name>
</gene>
<name>A0A1Z5S8S9_SORBI</name>
<proteinExistence type="predicted"/>
<dbReference type="InterPro" id="IPR002937">
    <property type="entry name" value="Amino_oxidase"/>
</dbReference>
<dbReference type="Gramene" id="OQU92318">
    <property type="protein sequence ID" value="OQU92318"/>
    <property type="gene ID" value="SORBI_3001G327300"/>
</dbReference>
<dbReference type="InterPro" id="IPR029063">
    <property type="entry name" value="SAM-dependent_MTases_sf"/>
</dbReference>
<dbReference type="OMA" id="TINPEHT"/>
<dbReference type="Gene3D" id="3.50.50.60">
    <property type="entry name" value="FAD/NAD(P)-binding domain"/>
    <property type="match status" value="1"/>
</dbReference>